<protein>
    <recommendedName>
        <fullName evidence="8">Chitin-binding type-2 domain-containing protein</fullName>
    </recommendedName>
</protein>
<dbReference type="InterPro" id="IPR051940">
    <property type="entry name" value="Chitin_bind-dev_reg"/>
</dbReference>
<dbReference type="OrthoDB" id="6020543at2759"/>
<sequence length="236" mass="27525">MLKVGWIIWISVQWFVQSRVNAEVHCTVDDYGSFIADPKACEKFYFCDHTGAATSVYCPQGMWFNTKKGICDLPSNVNCVIQDDDNSPFDEEPVDCPSHDTTFVTFLPSKVNCRHYYLCYHGRAFKQECITELHWNPKKNRCDFPSKAKCSIQPPKPRCPAHGKDLIPHPSECDYFYYCINGYVSLQQCPFYHHWDVETQSCQWKNRAKCISDPEDDRAKYKSSSKKMKKRRQQTN</sequence>
<evidence type="ECO:0000256" key="1">
    <source>
        <dbReference type="ARBA" id="ARBA00022669"/>
    </source>
</evidence>
<dbReference type="GO" id="GO:0005576">
    <property type="term" value="C:extracellular region"/>
    <property type="evidence" value="ECO:0007669"/>
    <property type="project" value="InterPro"/>
</dbReference>
<evidence type="ECO:0000256" key="2">
    <source>
        <dbReference type="ARBA" id="ARBA00022729"/>
    </source>
</evidence>
<reference evidence="9 10" key="1">
    <citation type="submission" date="2020-11" db="EMBL/GenBank/DDBJ databases">
        <authorList>
            <person name="Wallbank WR R."/>
            <person name="Pardo Diaz C."/>
            <person name="Kozak K."/>
            <person name="Martin S."/>
            <person name="Jiggins C."/>
            <person name="Moest M."/>
            <person name="Warren A I."/>
            <person name="Generalovic N T."/>
            <person name="Byers J.R.P. K."/>
            <person name="Montejo-Kovacevich G."/>
            <person name="Yen C E."/>
        </authorList>
    </citation>
    <scope>NUCLEOTIDE SEQUENCE [LARGE SCALE GENOMIC DNA]</scope>
</reference>
<dbReference type="GO" id="GO:0008061">
    <property type="term" value="F:chitin binding"/>
    <property type="evidence" value="ECO:0007669"/>
    <property type="project" value="UniProtKB-KW"/>
</dbReference>
<evidence type="ECO:0000313" key="10">
    <source>
        <dbReference type="Proteomes" id="UP000594454"/>
    </source>
</evidence>
<dbReference type="SUPFAM" id="SSF57625">
    <property type="entry name" value="Invertebrate chitin-binding proteins"/>
    <property type="match status" value="3"/>
</dbReference>
<proteinExistence type="predicted"/>
<gene>
    <name evidence="9" type="ORF">HERILL_LOCUS3700</name>
</gene>
<name>A0A7R8UGQ6_HERIL</name>
<evidence type="ECO:0000256" key="7">
    <source>
        <dbReference type="SAM" id="SignalP"/>
    </source>
</evidence>
<feature type="domain" description="Chitin-binding type-2" evidence="8">
    <location>
        <begin position="93"/>
        <end position="152"/>
    </location>
</feature>
<feature type="domain" description="Chitin-binding type-2" evidence="8">
    <location>
        <begin position="156"/>
        <end position="212"/>
    </location>
</feature>
<feature type="signal peptide" evidence="7">
    <location>
        <begin position="1"/>
        <end position="22"/>
    </location>
</feature>
<keyword evidence="2 7" id="KW-0732">Signal</keyword>
<dbReference type="PROSITE" id="PS50940">
    <property type="entry name" value="CHIT_BIND_II"/>
    <property type="match status" value="3"/>
</dbReference>
<dbReference type="SMART" id="SM00494">
    <property type="entry name" value="ChtBD2"/>
    <property type="match status" value="3"/>
</dbReference>
<evidence type="ECO:0000256" key="6">
    <source>
        <dbReference type="SAM" id="MobiDB-lite"/>
    </source>
</evidence>
<dbReference type="EMBL" id="LR899010">
    <property type="protein sequence ID" value="CAD7080552.1"/>
    <property type="molecule type" value="Genomic_DNA"/>
</dbReference>
<dbReference type="Pfam" id="PF01607">
    <property type="entry name" value="CBM_14"/>
    <property type="match status" value="3"/>
</dbReference>
<evidence type="ECO:0000256" key="3">
    <source>
        <dbReference type="ARBA" id="ARBA00022737"/>
    </source>
</evidence>
<feature type="compositionally biased region" description="Basic residues" evidence="6">
    <location>
        <begin position="221"/>
        <end position="236"/>
    </location>
</feature>
<dbReference type="PANTHER" id="PTHR23301">
    <property type="entry name" value="CHITIN BINDING PERITROPHIN-A"/>
    <property type="match status" value="1"/>
</dbReference>
<evidence type="ECO:0000256" key="5">
    <source>
        <dbReference type="ARBA" id="ARBA00023180"/>
    </source>
</evidence>
<accession>A0A7R8UGQ6</accession>
<keyword evidence="4" id="KW-1015">Disulfide bond</keyword>
<keyword evidence="1" id="KW-0147">Chitin-binding</keyword>
<dbReference type="Gene3D" id="2.170.140.10">
    <property type="entry name" value="Chitin binding domain"/>
    <property type="match status" value="3"/>
</dbReference>
<evidence type="ECO:0000313" key="9">
    <source>
        <dbReference type="EMBL" id="CAD7080552.1"/>
    </source>
</evidence>
<feature type="domain" description="Chitin-binding type-2" evidence="8">
    <location>
        <begin position="23"/>
        <end position="81"/>
    </location>
</feature>
<evidence type="ECO:0000259" key="8">
    <source>
        <dbReference type="PROSITE" id="PS50940"/>
    </source>
</evidence>
<dbReference type="InterPro" id="IPR036508">
    <property type="entry name" value="Chitin-bd_dom_sf"/>
</dbReference>
<dbReference type="InParanoid" id="A0A7R8UGQ6"/>
<keyword evidence="3" id="KW-0677">Repeat</keyword>
<dbReference type="AlphaFoldDB" id="A0A7R8UGQ6"/>
<dbReference type="PANTHER" id="PTHR23301:SF0">
    <property type="entry name" value="CHITIN-BINDING TYPE-2 DOMAIN-CONTAINING PROTEIN-RELATED"/>
    <property type="match status" value="1"/>
</dbReference>
<dbReference type="InterPro" id="IPR002557">
    <property type="entry name" value="Chitin-bd_dom"/>
</dbReference>
<organism evidence="9 10">
    <name type="scientific">Hermetia illucens</name>
    <name type="common">Black soldier fly</name>
    <dbReference type="NCBI Taxonomy" id="343691"/>
    <lineage>
        <taxon>Eukaryota</taxon>
        <taxon>Metazoa</taxon>
        <taxon>Ecdysozoa</taxon>
        <taxon>Arthropoda</taxon>
        <taxon>Hexapoda</taxon>
        <taxon>Insecta</taxon>
        <taxon>Pterygota</taxon>
        <taxon>Neoptera</taxon>
        <taxon>Endopterygota</taxon>
        <taxon>Diptera</taxon>
        <taxon>Brachycera</taxon>
        <taxon>Stratiomyomorpha</taxon>
        <taxon>Stratiomyidae</taxon>
        <taxon>Hermetiinae</taxon>
        <taxon>Hermetia</taxon>
    </lineage>
</organism>
<keyword evidence="10" id="KW-1185">Reference proteome</keyword>
<dbReference type="OMA" id="CVKGHAT"/>
<feature type="chain" id="PRO_5031411591" description="Chitin-binding type-2 domain-containing protein" evidence="7">
    <location>
        <begin position="23"/>
        <end position="236"/>
    </location>
</feature>
<keyword evidence="5" id="KW-0325">Glycoprotein</keyword>
<dbReference type="Proteomes" id="UP000594454">
    <property type="component" value="Chromosome 2"/>
</dbReference>
<feature type="region of interest" description="Disordered" evidence="6">
    <location>
        <begin position="213"/>
        <end position="236"/>
    </location>
</feature>
<evidence type="ECO:0000256" key="4">
    <source>
        <dbReference type="ARBA" id="ARBA00023157"/>
    </source>
</evidence>